<dbReference type="Proteomes" id="UP001500752">
    <property type="component" value="Unassembled WGS sequence"/>
</dbReference>
<evidence type="ECO:0000256" key="1">
    <source>
        <dbReference type="SAM" id="MobiDB-lite"/>
    </source>
</evidence>
<reference evidence="3" key="1">
    <citation type="journal article" date="2019" name="Int. J. Syst. Evol. Microbiol.">
        <title>The Global Catalogue of Microorganisms (GCM) 10K type strain sequencing project: providing services to taxonomists for standard genome sequencing and annotation.</title>
        <authorList>
            <consortium name="The Broad Institute Genomics Platform"/>
            <consortium name="The Broad Institute Genome Sequencing Center for Infectious Disease"/>
            <person name="Wu L."/>
            <person name="Ma J."/>
        </authorList>
    </citation>
    <scope>NUCLEOTIDE SEQUENCE [LARGE SCALE GENOMIC DNA]</scope>
    <source>
        <strain evidence="3">JCM 30742</strain>
    </source>
</reference>
<name>A0ABP7BSN1_9MICC</name>
<evidence type="ECO:0000313" key="3">
    <source>
        <dbReference type="Proteomes" id="UP001500752"/>
    </source>
</evidence>
<evidence type="ECO:0008006" key="4">
    <source>
        <dbReference type="Google" id="ProtNLM"/>
    </source>
</evidence>
<proteinExistence type="predicted"/>
<comment type="caution">
    <text evidence="2">The sequence shown here is derived from an EMBL/GenBank/DDBJ whole genome shotgun (WGS) entry which is preliminary data.</text>
</comment>
<gene>
    <name evidence="2" type="ORF">GCM10023081_03330</name>
</gene>
<dbReference type="RefSeq" id="WP_345147978.1">
    <property type="nucleotide sequence ID" value="NZ_BAABEO010000006.1"/>
</dbReference>
<keyword evidence="3" id="KW-1185">Reference proteome</keyword>
<accession>A0ABP7BSN1</accession>
<feature type="region of interest" description="Disordered" evidence="1">
    <location>
        <begin position="236"/>
        <end position="291"/>
    </location>
</feature>
<organism evidence="2 3">
    <name type="scientific">Arthrobacter ginkgonis</name>
    <dbReference type="NCBI Taxonomy" id="1630594"/>
    <lineage>
        <taxon>Bacteria</taxon>
        <taxon>Bacillati</taxon>
        <taxon>Actinomycetota</taxon>
        <taxon>Actinomycetes</taxon>
        <taxon>Micrococcales</taxon>
        <taxon>Micrococcaceae</taxon>
        <taxon>Arthrobacter</taxon>
    </lineage>
</organism>
<dbReference type="EMBL" id="BAABEO010000006">
    <property type="protein sequence ID" value="GAA3668123.1"/>
    <property type="molecule type" value="Genomic_DNA"/>
</dbReference>
<evidence type="ECO:0000313" key="2">
    <source>
        <dbReference type="EMBL" id="GAA3668123.1"/>
    </source>
</evidence>
<sequence length="307" mass="31031">MKNPLASAIIGPDGKPVAGVQGAILGAVSLQRPLVLAYLRRMRRRHPELNAAQLAVLVERDFMVAVTGGGAAVGASAVVPGIGTAASLGLSAAAVFGFLEASALYAQSLAELHGIATDDPDKSRALVMAILLGDEGSALISQLTHQAVGRGAGPVKGWGSVFGSKQPLGLWGVASASIQKKFMRHMLATQSATFFGRAIPFGIGAVVGGAGNRILGKQVVRAAKLAFGKLPTSIPGELAEAPHPPAPDVAARQLRGHDAGSPPALIGEPAQEPAAGSPPALTGEPAQGPAAEVEALIEAERARRAGH</sequence>
<protein>
    <recommendedName>
        <fullName evidence="4">Di-and tripeptidase</fullName>
    </recommendedName>
</protein>